<evidence type="ECO:0000313" key="1">
    <source>
        <dbReference type="EMBL" id="KAK8215197.1"/>
    </source>
</evidence>
<accession>A0ACC3SIK3</accession>
<name>A0ACC3SIK3_9PEZI</name>
<comment type="caution">
    <text evidence="1">The sequence shown here is derived from an EMBL/GenBank/DDBJ whole genome shotgun (WGS) entry which is preliminary data.</text>
</comment>
<organism evidence="1 2">
    <name type="scientific">Zalaria obscura</name>
    <dbReference type="NCBI Taxonomy" id="2024903"/>
    <lineage>
        <taxon>Eukaryota</taxon>
        <taxon>Fungi</taxon>
        <taxon>Dikarya</taxon>
        <taxon>Ascomycota</taxon>
        <taxon>Pezizomycotina</taxon>
        <taxon>Dothideomycetes</taxon>
        <taxon>Dothideomycetidae</taxon>
        <taxon>Dothideales</taxon>
        <taxon>Zalariaceae</taxon>
        <taxon>Zalaria</taxon>
    </lineage>
</organism>
<gene>
    <name evidence="1" type="primary">YCK2</name>
    <name evidence="1" type="ORF">M8818_002208</name>
</gene>
<dbReference type="EMBL" id="JAMKPW020000009">
    <property type="protein sequence ID" value="KAK8215197.1"/>
    <property type="molecule type" value="Genomic_DNA"/>
</dbReference>
<dbReference type="EC" id="2.7.11.1" evidence="1"/>
<keyword evidence="2" id="KW-1185">Reference proteome</keyword>
<sequence>MASSSSNVVGVHYRVGKKIGEGSFGVIFEGTNLLNNTQVAIKFEPRKSDAPQLRDEYRTYKILVGCPGIPNVYYFGQEGLHNILVIDLLGPSLEDLFDHCNRRFSIKTVVMVAKQMLSRVQTIHEKNLIYRDIKPDNFLIGRPGSKTANVIHVVDFGMAKQYRDPKTKQHIPYRERKSLSGTARYMSINTHLGREQSRRDDLEALGHVFMYFLRGGLPWQGLKAATNKQKYEKIGEKKQTTAIKDLCDGFPEEFNKYLSYVRNLGFEDTPDYDYLRDLFTQALKNTGEVEDGEYDWMKLNNGKGWEAMKAHPSQAHLHHNAVPNSSARELHGANRASKTPIPPGRLEAELPKPGATRQPQQSAAQRQSRRDHYGNQDYAKRRSTGGDLAAPEGSTAAQFANSNANLPRMSSQQQQQQPNRQVSAQQQAAQRSQAQQPQPEQKQGVMSKILKVLCCG</sequence>
<evidence type="ECO:0000313" key="2">
    <source>
        <dbReference type="Proteomes" id="UP001320706"/>
    </source>
</evidence>
<reference evidence="1" key="1">
    <citation type="submission" date="2024-02" db="EMBL/GenBank/DDBJ databases">
        <title>Metagenome Assembled Genome of Zalaria obscura JY119.</title>
        <authorList>
            <person name="Vighnesh L."/>
            <person name="Jagadeeshwari U."/>
            <person name="Venkata Ramana C."/>
            <person name="Sasikala C."/>
        </authorList>
    </citation>
    <scope>NUCLEOTIDE SEQUENCE</scope>
    <source>
        <strain evidence="1">JY119</strain>
    </source>
</reference>
<dbReference type="Proteomes" id="UP001320706">
    <property type="component" value="Unassembled WGS sequence"/>
</dbReference>
<keyword evidence="1" id="KW-0418">Kinase</keyword>
<keyword evidence="1" id="KW-0808">Transferase</keyword>
<proteinExistence type="predicted"/>
<protein>
    <submittedName>
        <fullName evidence="1">Palmitoylated plasma membrane-bound casein kinase</fullName>
        <ecNumber evidence="1">2.7.11.1</ecNumber>
    </submittedName>
</protein>